<keyword evidence="3" id="KW-1185">Reference proteome</keyword>
<evidence type="ECO:0000313" key="2">
    <source>
        <dbReference type="EMBL" id="GJS69314.1"/>
    </source>
</evidence>
<dbReference type="EMBL" id="BQNB010009854">
    <property type="protein sequence ID" value="GJS69314.1"/>
    <property type="molecule type" value="Genomic_DNA"/>
</dbReference>
<feature type="region of interest" description="Disordered" evidence="1">
    <location>
        <begin position="65"/>
        <end position="102"/>
    </location>
</feature>
<name>A0ABQ4XVH4_9ASTR</name>
<proteinExistence type="predicted"/>
<feature type="compositionally biased region" description="Basic and acidic residues" evidence="1">
    <location>
        <begin position="65"/>
        <end position="86"/>
    </location>
</feature>
<sequence>MEKAGKQQEMKYTITSSDTAKLQEFYQKRTLFETMTKTKSFDRNPKHRDLYHALMESILKDEDAMDKGVADKLKKRKPDDADKDEGPPVGPDQGKSTQAEETVFETADTQVPQNLEEDNGPVYNLLKSTCKSYAELEYNIEECYKALNDELDWNNPEGYRIFFMTWLPLRRGYTKPCPKRRWITLAKTQSHIIVKEIDRQLLERRLMRSLEKFVGGREYREDLRLLQQTI</sequence>
<organism evidence="2 3">
    <name type="scientific">Tanacetum coccineum</name>
    <dbReference type="NCBI Taxonomy" id="301880"/>
    <lineage>
        <taxon>Eukaryota</taxon>
        <taxon>Viridiplantae</taxon>
        <taxon>Streptophyta</taxon>
        <taxon>Embryophyta</taxon>
        <taxon>Tracheophyta</taxon>
        <taxon>Spermatophyta</taxon>
        <taxon>Magnoliopsida</taxon>
        <taxon>eudicotyledons</taxon>
        <taxon>Gunneridae</taxon>
        <taxon>Pentapetalae</taxon>
        <taxon>asterids</taxon>
        <taxon>campanulids</taxon>
        <taxon>Asterales</taxon>
        <taxon>Asteraceae</taxon>
        <taxon>Asteroideae</taxon>
        <taxon>Anthemideae</taxon>
        <taxon>Anthemidinae</taxon>
        <taxon>Tanacetum</taxon>
    </lineage>
</organism>
<comment type="caution">
    <text evidence="2">The sequence shown here is derived from an EMBL/GenBank/DDBJ whole genome shotgun (WGS) entry which is preliminary data.</text>
</comment>
<gene>
    <name evidence="2" type="ORF">Tco_0702155</name>
</gene>
<dbReference type="Proteomes" id="UP001151760">
    <property type="component" value="Unassembled WGS sequence"/>
</dbReference>
<reference evidence="2" key="1">
    <citation type="journal article" date="2022" name="Int. J. Mol. Sci.">
        <title>Draft Genome of Tanacetum Coccineum: Genomic Comparison of Closely Related Tanacetum-Family Plants.</title>
        <authorList>
            <person name="Yamashiro T."/>
            <person name="Shiraishi A."/>
            <person name="Nakayama K."/>
            <person name="Satake H."/>
        </authorList>
    </citation>
    <scope>NUCLEOTIDE SEQUENCE</scope>
</reference>
<reference evidence="2" key="2">
    <citation type="submission" date="2022-01" db="EMBL/GenBank/DDBJ databases">
        <authorList>
            <person name="Yamashiro T."/>
            <person name="Shiraishi A."/>
            <person name="Satake H."/>
            <person name="Nakayama K."/>
        </authorList>
    </citation>
    <scope>NUCLEOTIDE SEQUENCE</scope>
</reference>
<evidence type="ECO:0000256" key="1">
    <source>
        <dbReference type="SAM" id="MobiDB-lite"/>
    </source>
</evidence>
<accession>A0ABQ4XVH4</accession>
<protein>
    <submittedName>
        <fullName evidence="2">Uncharacterized protein</fullName>
    </submittedName>
</protein>
<evidence type="ECO:0000313" key="3">
    <source>
        <dbReference type="Proteomes" id="UP001151760"/>
    </source>
</evidence>